<dbReference type="GO" id="GO:0005737">
    <property type="term" value="C:cytoplasm"/>
    <property type="evidence" value="ECO:0007669"/>
    <property type="project" value="TreeGrafter"/>
</dbReference>
<dbReference type="PRINTS" id="PR00401">
    <property type="entry name" value="SH2DOMAIN"/>
</dbReference>
<dbReference type="InterPro" id="IPR036860">
    <property type="entry name" value="SH2_dom_sf"/>
</dbReference>
<dbReference type="PRINTS" id="PR00452">
    <property type="entry name" value="SH3DOMAIN"/>
</dbReference>
<evidence type="ECO:0008006" key="8">
    <source>
        <dbReference type="Google" id="ProtNLM"/>
    </source>
</evidence>
<dbReference type="PROSITE" id="PS50002">
    <property type="entry name" value="SH3"/>
    <property type="match status" value="1"/>
</dbReference>
<gene>
    <name evidence="6" type="ORF">PoB_000931400</name>
</gene>
<evidence type="ECO:0000259" key="4">
    <source>
        <dbReference type="PROSITE" id="PS50001"/>
    </source>
</evidence>
<sequence>MERPKAQLALDPLRDGTFLIRVTNNPTRQGELSLSIKYDNAVRHIKVNRSPDGRFYLAEIRFFDSVQELVDYYQVTQLADSFPDVCTTLLHPYKRVVRDPRVIGYAIACYDYAATSTSQVTLRRSDRVAIHSKTGQDKGWWKGENLRTNRIGYFPLTYVEEEDDIASP</sequence>
<keyword evidence="1 3" id="KW-0728">SH3 domain</keyword>
<reference evidence="6 7" key="1">
    <citation type="journal article" date="2021" name="Elife">
        <title>Chloroplast acquisition without the gene transfer in kleptoplastic sea slugs, Plakobranchus ocellatus.</title>
        <authorList>
            <person name="Maeda T."/>
            <person name="Takahashi S."/>
            <person name="Yoshida T."/>
            <person name="Shimamura S."/>
            <person name="Takaki Y."/>
            <person name="Nagai Y."/>
            <person name="Toyoda A."/>
            <person name="Suzuki Y."/>
            <person name="Arimoto A."/>
            <person name="Ishii H."/>
            <person name="Satoh N."/>
            <person name="Nishiyama T."/>
            <person name="Hasebe M."/>
            <person name="Maruyama T."/>
            <person name="Minagawa J."/>
            <person name="Obokata J."/>
            <person name="Shigenobu S."/>
        </authorList>
    </citation>
    <scope>NUCLEOTIDE SEQUENCE [LARGE SCALE GENOMIC DNA]</scope>
</reference>
<keyword evidence="7" id="KW-1185">Reference proteome</keyword>
<evidence type="ECO:0000256" key="2">
    <source>
        <dbReference type="PROSITE-ProRule" id="PRU00191"/>
    </source>
</evidence>
<dbReference type="SUPFAM" id="SSF50044">
    <property type="entry name" value="SH3-domain"/>
    <property type="match status" value="1"/>
</dbReference>
<dbReference type="PROSITE" id="PS50001">
    <property type="entry name" value="SH2"/>
    <property type="match status" value="1"/>
</dbReference>
<dbReference type="InterPro" id="IPR036028">
    <property type="entry name" value="SH3-like_dom_sf"/>
</dbReference>
<evidence type="ECO:0000256" key="1">
    <source>
        <dbReference type="ARBA" id="ARBA00022443"/>
    </source>
</evidence>
<dbReference type="SMART" id="SM00252">
    <property type="entry name" value="SH2"/>
    <property type="match status" value="1"/>
</dbReference>
<proteinExistence type="predicted"/>
<dbReference type="SUPFAM" id="SSF55550">
    <property type="entry name" value="SH2 domain"/>
    <property type="match status" value="1"/>
</dbReference>
<dbReference type="Pfam" id="PF00017">
    <property type="entry name" value="SH2"/>
    <property type="match status" value="1"/>
</dbReference>
<evidence type="ECO:0000259" key="5">
    <source>
        <dbReference type="PROSITE" id="PS50002"/>
    </source>
</evidence>
<dbReference type="SMART" id="SM00326">
    <property type="entry name" value="SH3"/>
    <property type="match status" value="1"/>
</dbReference>
<dbReference type="GO" id="GO:0005085">
    <property type="term" value="F:guanyl-nucleotide exchange factor activity"/>
    <property type="evidence" value="ECO:0007669"/>
    <property type="project" value="TreeGrafter"/>
</dbReference>
<dbReference type="PANTHER" id="PTHR45818">
    <property type="entry name" value="PROTEIN VAV"/>
    <property type="match status" value="1"/>
</dbReference>
<evidence type="ECO:0000313" key="6">
    <source>
        <dbReference type="EMBL" id="GFN82808.1"/>
    </source>
</evidence>
<evidence type="ECO:0000256" key="3">
    <source>
        <dbReference type="PROSITE-ProRule" id="PRU00192"/>
    </source>
</evidence>
<dbReference type="PANTHER" id="PTHR45818:SF3">
    <property type="entry name" value="PROTEIN VAV"/>
    <property type="match status" value="1"/>
</dbReference>
<keyword evidence="2" id="KW-0727">SH2 domain</keyword>
<accession>A0AAV3YL93</accession>
<organism evidence="6 7">
    <name type="scientific">Plakobranchus ocellatus</name>
    <dbReference type="NCBI Taxonomy" id="259542"/>
    <lineage>
        <taxon>Eukaryota</taxon>
        <taxon>Metazoa</taxon>
        <taxon>Spiralia</taxon>
        <taxon>Lophotrochozoa</taxon>
        <taxon>Mollusca</taxon>
        <taxon>Gastropoda</taxon>
        <taxon>Heterobranchia</taxon>
        <taxon>Euthyneura</taxon>
        <taxon>Panpulmonata</taxon>
        <taxon>Sacoglossa</taxon>
        <taxon>Placobranchoidea</taxon>
        <taxon>Plakobranchidae</taxon>
        <taxon>Plakobranchus</taxon>
    </lineage>
</organism>
<dbReference type="GO" id="GO:0016477">
    <property type="term" value="P:cell migration"/>
    <property type="evidence" value="ECO:0007669"/>
    <property type="project" value="TreeGrafter"/>
</dbReference>
<dbReference type="Gene3D" id="3.30.505.10">
    <property type="entry name" value="SH2 domain"/>
    <property type="match status" value="1"/>
</dbReference>
<dbReference type="InterPro" id="IPR000980">
    <property type="entry name" value="SH2"/>
</dbReference>
<dbReference type="InterPro" id="IPR001452">
    <property type="entry name" value="SH3_domain"/>
</dbReference>
<dbReference type="EMBL" id="BLXT01001037">
    <property type="protein sequence ID" value="GFN82808.1"/>
    <property type="molecule type" value="Genomic_DNA"/>
</dbReference>
<dbReference type="Gene3D" id="2.30.30.40">
    <property type="entry name" value="SH3 Domains"/>
    <property type="match status" value="1"/>
</dbReference>
<dbReference type="Proteomes" id="UP000735302">
    <property type="component" value="Unassembled WGS sequence"/>
</dbReference>
<dbReference type="Pfam" id="PF00018">
    <property type="entry name" value="SH3_1"/>
    <property type="match status" value="1"/>
</dbReference>
<evidence type="ECO:0000313" key="7">
    <source>
        <dbReference type="Proteomes" id="UP000735302"/>
    </source>
</evidence>
<dbReference type="AlphaFoldDB" id="A0AAV3YL93"/>
<comment type="caution">
    <text evidence="6">The sequence shown here is derived from an EMBL/GenBank/DDBJ whole genome shotgun (WGS) entry which is preliminary data.</text>
</comment>
<protein>
    <recommendedName>
        <fullName evidence="8">SH2 domain-containing protein</fullName>
    </recommendedName>
</protein>
<name>A0AAV3YL93_9GAST</name>
<feature type="domain" description="SH2" evidence="4">
    <location>
        <begin position="1"/>
        <end position="93"/>
    </location>
</feature>
<feature type="domain" description="SH3" evidence="5">
    <location>
        <begin position="101"/>
        <end position="164"/>
    </location>
</feature>